<proteinExistence type="predicted"/>
<organism evidence="1 2">
    <name type="scientific">Virgibacillus pantothenticus</name>
    <dbReference type="NCBI Taxonomy" id="1473"/>
    <lineage>
        <taxon>Bacteria</taxon>
        <taxon>Bacillati</taxon>
        <taxon>Bacillota</taxon>
        <taxon>Bacilli</taxon>
        <taxon>Bacillales</taxon>
        <taxon>Bacillaceae</taxon>
        <taxon>Virgibacillus</taxon>
    </lineage>
</organism>
<dbReference type="RefSeq" id="WP_050352101.1">
    <property type="nucleotide sequence ID" value="NZ_JAHHXU010000004.1"/>
</dbReference>
<sequence length="68" mass="7764">MPWIFYKVNLQFSGGFIPHVAQGYLKAAYEIRHLGAVTCHLYLLPEVEGTAPYLWKKVAVNCLKRSLL</sequence>
<gene>
    <name evidence="1" type="ORF">AFK71_13865</name>
</gene>
<evidence type="ECO:0000313" key="1">
    <source>
        <dbReference type="EMBL" id="KNE19559.1"/>
    </source>
</evidence>
<dbReference type="EMBL" id="LGTO01000007">
    <property type="protein sequence ID" value="KNE19559.1"/>
    <property type="molecule type" value="Genomic_DNA"/>
</dbReference>
<dbReference type="AlphaFoldDB" id="A0A0L0QM27"/>
<protein>
    <submittedName>
        <fullName evidence="1">Uncharacterized protein</fullName>
    </submittedName>
</protein>
<accession>A0A0L0QM27</accession>
<reference evidence="2" key="1">
    <citation type="submission" date="2015-07" db="EMBL/GenBank/DDBJ databases">
        <title>Fjat-10053 dsm26.</title>
        <authorList>
            <person name="Liu B."/>
            <person name="Wang J."/>
            <person name="Zhu Y."/>
            <person name="Liu G."/>
            <person name="Chen Q."/>
            <person name="Chen Z."/>
            <person name="Lan J."/>
            <person name="Che J."/>
            <person name="Ge C."/>
            <person name="Shi H."/>
            <person name="Pan Z."/>
            <person name="Liu X."/>
        </authorList>
    </citation>
    <scope>NUCLEOTIDE SEQUENCE [LARGE SCALE GENOMIC DNA]</scope>
    <source>
        <strain evidence="2">DSM 26</strain>
    </source>
</reference>
<keyword evidence="2" id="KW-1185">Reference proteome</keyword>
<evidence type="ECO:0000313" key="2">
    <source>
        <dbReference type="Proteomes" id="UP000036780"/>
    </source>
</evidence>
<dbReference type="PATRIC" id="fig|1473.5.peg.1392"/>
<name>A0A0L0QM27_VIRPA</name>
<comment type="caution">
    <text evidence="1">The sequence shown here is derived from an EMBL/GenBank/DDBJ whole genome shotgun (WGS) entry which is preliminary data.</text>
</comment>
<dbReference type="Proteomes" id="UP000036780">
    <property type="component" value="Unassembled WGS sequence"/>
</dbReference>